<dbReference type="STRING" id="2018661.A0A2A2JVK4"/>
<reference evidence="2 3" key="1">
    <citation type="journal article" date="2017" name="Curr. Biol.">
        <title>Genome architecture and evolution of a unichromosomal asexual nematode.</title>
        <authorList>
            <person name="Fradin H."/>
            <person name="Zegar C."/>
            <person name="Gutwein M."/>
            <person name="Lucas J."/>
            <person name="Kovtun M."/>
            <person name="Corcoran D."/>
            <person name="Baugh L.R."/>
            <person name="Kiontke K."/>
            <person name="Gunsalus K."/>
            <person name="Fitch D.H."/>
            <person name="Piano F."/>
        </authorList>
    </citation>
    <scope>NUCLEOTIDE SEQUENCE [LARGE SCALE GENOMIC DNA]</scope>
    <source>
        <strain evidence="2">PF1309</strain>
    </source>
</reference>
<dbReference type="AlphaFoldDB" id="A0A2A2JVK4"/>
<organism evidence="2 3">
    <name type="scientific">Diploscapter pachys</name>
    <dbReference type="NCBI Taxonomy" id="2018661"/>
    <lineage>
        <taxon>Eukaryota</taxon>
        <taxon>Metazoa</taxon>
        <taxon>Ecdysozoa</taxon>
        <taxon>Nematoda</taxon>
        <taxon>Chromadorea</taxon>
        <taxon>Rhabditida</taxon>
        <taxon>Rhabditina</taxon>
        <taxon>Rhabditomorpha</taxon>
        <taxon>Rhabditoidea</taxon>
        <taxon>Rhabditidae</taxon>
        <taxon>Diploscapter</taxon>
    </lineage>
</organism>
<feature type="region of interest" description="Disordered" evidence="1">
    <location>
        <begin position="90"/>
        <end position="143"/>
    </location>
</feature>
<feature type="compositionally biased region" description="Polar residues" evidence="1">
    <location>
        <begin position="90"/>
        <end position="100"/>
    </location>
</feature>
<gene>
    <name evidence="2" type="ORF">WR25_12288</name>
</gene>
<feature type="compositionally biased region" description="Low complexity" evidence="1">
    <location>
        <begin position="294"/>
        <end position="313"/>
    </location>
</feature>
<accession>A0A2A2JVK4</accession>
<sequence length="400" mass="43542">MDVVCRTATEDLENAPNTPIGAKLSQHTPNENAPFLRLPSTAILAQNFPPPVSGNRQIHSKTSRQVSCPDQYLGYTENIGYSTPTQLTNCSSQQAANNSGKRFARRAKRWAELQQRRQTQRRQDSGGGTTVATTTSTTTTFGAAPDVPPLVYEYVEMKRMGYGVFETSLPNSFVAEQSTTNLTLNGSNTISGERRHQTARRSLSYSIFQPRRHEIPLYYSTTSAGNSSCSGASSGGAGGGQSGASAQVYMSKSVNEYGHPTLISVYRTPPLLTVYPRLQPPATTTPVSQTARYSNSMSPSESSSSDALSLVTSELSATGISSPNSSPLNTSTSSQDNDEYFVYPNSTMPQAANSVRSINYSSLHQGNMQLFPNSLILNQNRGFHIFYDHYFSSKLLKVMQ</sequence>
<feature type="compositionally biased region" description="Low complexity" evidence="1">
    <location>
        <begin position="130"/>
        <end position="143"/>
    </location>
</feature>
<feature type="compositionally biased region" description="Polar residues" evidence="1">
    <location>
        <begin position="281"/>
        <end position="293"/>
    </location>
</feature>
<proteinExistence type="predicted"/>
<evidence type="ECO:0000313" key="3">
    <source>
        <dbReference type="Proteomes" id="UP000218231"/>
    </source>
</evidence>
<keyword evidence="3" id="KW-1185">Reference proteome</keyword>
<dbReference type="Proteomes" id="UP000218231">
    <property type="component" value="Unassembled WGS sequence"/>
</dbReference>
<feature type="compositionally biased region" description="Low complexity" evidence="1">
    <location>
        <begin position="321"/>
        <end position="334"/>
    </location>
</feature>
<dbReference type="OrthoDB" id="10677991at2759"/>
<protein>
    <submittedName>
        <fullName evidence="2">Uncharacterized protein</fullName>
    </submittedName>
</protein>
<evidence type="ECO:0000256" key="1">
    <source>
        <dbReference type="SAM" id="MobiDB-lite"/>
    </source>
</evidence>
<evidence type="ECO:0000313" key="2">
    <source>
        <dbReference type="EMBL" id="PAV65589.1"/>
    </source>
</evidence>
<name>A0A2A2JVK4_9BILA</name>
<dbReference type="EMBL" id="LIAE01010201">
    <property type="protein sequence ID" value="PAV65589.1"/>
    <property type="molecule type" value="Genomic_DNA"/>
</dbReference>
<comment type="caution">
    <text evidence="2">The sequence shown here is derived from an EMBL/GenBank/DDBJ whole genome shotgun (WGS) entry which is preliminary data.</text>
</comment>
<feature type="region of interest" description="Disordered" evidence="1">
    <location>
        <begin position="281"/>
        <end position="339"/>
    </location>
</feature>